<sequence length="279" mass="30526">MTDEHTRAGVAAALAVGDRYGLPTGRPDVLHFKSNVLVRLGPVVARVPGTTRLARSSPEDWLARDVELSRHLTERDVLVVSPTTDPPAGPHFADGLPVTLWHYTPHEPGHTLPPREVALSLARVHDALADYPGELPELGPVRELRTVLDRHGAVMGDAAPRLYDELERVAAALPDGEARPLHGDAHRGNVVATAAGPCWLDFEDTWRGPLGWDLGVLCAEAGRATLDAYPADVAPSSLEPFIALRRLFEVPWRFVIAQRFPERLPEAEAALERYFSSRV</sequence>
<dbReference type="Proteomes" id="UP000028492">
    <property type="component" value="Chromosome"/>
</dbReference>
<dbReference type="AlphaFoldDB" id="A0A075UPB3"/>
<dbReference type="STRING" id="208439.AJAP_06415"/>
<evidence type="ECO:0000259" key="1">
    <source>
        <dbReference type="Pfam" id="PF01636"/>
    </source>
</evidence>
<feature type="domain" description="Aminoglycoside phosphotransferase" evidence="1">
    <location>
        <begin position="52"/>
        <end position="227"/>
    </location>
</feature>
<dbReference type="SUPFAM" id="SSF56112">
    <property type="entry name" value="Protein kinase-like (PK-like)"/>
    <property type="match status" value="1"/>
</dbReference>
<dbReference type="RefSeq" id="WP_038509005.1">
    <property type="nucleotide sequence ID" value="NZ_CP008953.1"/>
</dbReference>
<dbReference type="Gene3D" id="3.90.1200.10">
    <property type="match status" value="1"/>
</dbReference>
<name>A0A075UPB3_9PSEU</name>
<proteinExistence type="predicted"/>
<evidence type="ECO:0000313" key="3">
    <source>
        <dbReference type="Proteomes" id="UP000028492"/>
    </source>
</evidence>
<evidence type="ECO:0000313" key="2">
    <source>
        <dbReference type="EMBL" id="AIG74201.1"/>
    </source>
</evidence>
<keyword evidence="3" id="KW-1185">Reference proteome</keyword>
<reference evidence="2 3" key="1">
    <citation type="journal article" date="2014" name="J. Biotechnol.">
        <title>Complete genome sequence of the actinobacterium Amycolatopsis japonica MG417-CF17(T) (=DSM 44213T) producing (S,S)-N,N'-ethylenediaminedisuccinic acid.</title>
        <authorList>
            <person name="Stegmann E."/>
            <person name="Albersmeier A."/>
            <person name="Spohn M."/>
            <person name="Gert H."/>
            <person name="Weber T."/>
            <person name="Wohlleben W."/>
            <person name="Kalinowski J."/>
            <person name="Ruckert C."/>
        </authorList>
    </citation>
    <scope>NUCLEOTIDE SEQUENCE [LARGE SCALE GENOMIC DNA]</scope>
    <source>
        <strain evidence="3">MG417-CF17 (DSM 44213)</strain>
    </source>
</reference>
<dbReference type="InterPro" id="IPR011009">
    <property type="entry name" value="Kinase-like_dom_sf"/>
</dbReference>
<protein>
    <recommendedName>
        <fullName evidence="1">Aminoglycoside phosphotransferase domain-containing protein</fullName>
    </recommendedName>
</protein>
<dbReference type="EMBL" id="CP008953">
    <property type="protein sequence ID" value="AIG74201.1"/>
    <property type="molecule type" value="Genomic_DNA"/>
</dbReference>
<organism evidence="2 3">
    <name type="scientific">Amycolatopsis japonica</name>
    <dbReference type="NCBI Taxonomy" id="208439"/>
    <lineage>
        <taxon>Bacteria</taxon>
        <taxon>Bacillati</taxon>
        <taxon>Actinomycetota</taxon>
        <taxon>Actinomycetes</taxon>
        <taxon>Pseudonocardiales</taxon>
        <taxon>Pseudonocardiaceae</taxon>
        <taxon>Amycolatopsis</taxon>
        <taxon>Amycolatopsis japonica group</taxon>
    </lineage>
</organism>
<dbReference type="KEGG" id="aja:AJAP_06415"/>
<dbReference type="Pfam" id="PF01636">
    <property type="entry name" value="APH"/>
    <property type="match status" value="1"/>
</dbReference>
<dbReference type="eggNOG" id="COG2334">
    <property type="taxonomic scope" value="Bacteria"/>
</dbReference>
<accession>A0A075UPB3</accession>
<gene>
    <name evidence="2" type="ORF">AJAP_06415</name>
</gene>
<dbReference type="HOGENOM" id="CLU_076339_0_0_11"/>
<dbReference type="InterPro" id="IPR002575">
    <property type="entry name" value="Aminoglycoside_PTrfase"/>
</dbReference>